<name>A0A9X1YNN5_9BURK</name>
<dbReference type="EMBL" id="JAJLJH010000015">
    <property type="protein sequence ID" value="MCK9689528.1"/>
    <property type="molecule type" value="Genomic_DNA"/>
</dbReference>
<keyword evidence="2" id="KW-1185">Reference proteome</keyword>
<protein>
    <submittedName>
        <fullName evidence="1">Uncharacterized protein</fullName>
    </submittedName>
</protein>
<evidence type="ECO:0000313" key="1">
    <source>
        <dbReference type="EMBL" id="MCK9689528.1"/>
    </source>
</evidence>
<evidence type="ECO:0000313" key="2">
    <source>
        <dbReference type="Proteomes" id="UP001139353"/>
    </source>
</evidence>
<gene>
    <name evidence="1" type="ORF">LPC04_27735</name>
</gene>
<dbReference type="RefSeq" id="WP_275685579.1">
    <property type="nucleotide sequence ID" value="NZ_JAJLJH010000015.1"/>
</dbReference>
<comment type="caution">
    <text evidence="1">The sequence shown here is derived from an EMBL/GenBank/DDBJ whole genome shotgun (WGS) entry which is preliminary data.</text>
</comment>
<dbReference type="AlphaFoldDB" id="A0A9X1YNN5"/>
<accession>A0A9X1YNN5</accession>
<organism evidence="1 2">
    <name type="scientific">Scleromatobacter humisilvae</name>
    <dbReference type="NCBI Taxonomy" id="2897159"/>
    <lineage>
        <taxon>Bacteria</taxon>
        <taxon>Pseudomonadati</taxon>
        <taxon>Pseudomonadota</taxon>
        <taxon>Betaproteobacteria</taxon>
        <taxon>Burkholderiales</taxon>
        <taxon>Sphaerotilaceae</taxon>
        <taxon>Scleromatobacter</taxon>
    </lineage>
</organism>
<proteinExistence type="predicted"/>
<dbReference type="Proteomes" id="UP001139353">
    <property type="component" value="Unassembled WGS sequence"/>
</dbReference>
<reference evidence="1" key="1">
    <citation type="submission" date="2021-11" db="EMBL/GenBank/DDBJ databases">
        <title>BS-T2-15 a new species belonging to the Comamonadaceae family isolated from the soil of a French oak forest.</title>
        <authorList>
            <person name="Mieszkin S."/>
            <person name="Alain K."/>
        </authorList>
    </citation>
    <scope>NUCLEOTIDE SEQUENCE</scope>
    <source>
        <strain evidence="1">BS-T2-15</strain>
    </source>
</reference>
<sequence>MSATFPAMHDMRTRRAHRAAVARTLLDGPLASAPEAVAVEWRQLGELPDWCLWPADARLRLVRVTGALFAAPGMRLWIDGRRIEIARTLIGTATLARVMACPALPIQAPAVPPSGDLQRLFDGSGRAVLLGSLGAAWMRGVAGPLLPAAEARATLCPLAIARPLVGQALALVAEIPVEAA</sequence>